<dbReference type="OrthoDB" id="337038at2759"/>
<dbReference type="PRINTS" id="PR00837">
    <property type="entry name" value="V5TPXLIKE"/>
</dbReference>
<dbReference type="FunFam" id="3.40.33.10:FF:000010">
    <property type="entry name" value="Predicted protein"/>
    <property type="match status" value="1"/>
</dbReference>
<dbReference type="SUPFAM" id="SSF55797">
    <property type="entry name" value="PR-1-like"/>
    <property type="match status" value="1"/>
</dbReference>
<reference evidence="2 3" key="1">
    <citation type="journal article" date="2016" name="Genome Biol. Evol.">
        <title>Gene Family Evolution Reflects Adaptation to Soil Environmental Stressors in the Genome of the Collembolan Orchesella cincta.</title>
        <authorList>
            <person name="Faddeeva-Vakhrusheva A."/>
            <person name="Derks M.F."/>
            <person name="Anvar S.Y."/>
            <person name="Agamennone V."/>
            <person name="Suring W."/>
            <person name="Smit S."/>
            <person name="van Straalen N.M."/>
            <person name="Roelofs D."/>
        </authorList>
    </citation>
    <scope>NUCLEOTIDE SEQUENCE [LARGE SCALE GENOMIC DNA]</scope>
    <source>
        <tissue evidence="2">Mixed pool</tissue>
    </source>
</reference>
<dbReference type="InterPro" id="IPR001283">
    <property type="entry name" value="CRISP-related"/>
</dbReference>
<accession>A0A1D2MD35</accession>
<dbReference type="AlphaFoldDB" id="A0A1D2MD35"/>
<name>A0A1D2MD35_ORCCI</name>
<dbReference type="InterPro" id="IPR014044">
    <property type="entry name" value="CAP_dom"/>
</dbReference>
<dbReference type="InterPro" id="IPR034113">
    <property type="entry name" value="SCP_GAPR1-like"/>
</dbReference>
<dbReference type="Gene3D" id="3.40.33.10">
    <property type="entry name" value="CAP"/>
    <property type="match status" value="1"/>
</dbReference>
<proteinExistence type="predicted"/>
<comment type="caution">
    <text evidence="2">The sequence shown here is derived from an EMBL/GenBank/DDBJ whole genome shotgun (WGS) entry which is preliminary data.</text>
</comment>
<organism evidence="2 3">
    <name type="scientific">Orchesella cincta</name>
    <name type="common">Springtail</name>
    <name type="synonym">Podura cincta</name>
    <dbReference type="NCBI Taxonomy" id="48709"/>
    <lineage>
        <taxon>Eukaryota</taxon>
        <taxon>Metazoa</taxon>
        <taxon>Ecdysozoa</taxon>
        <taxon>Arthropoda</taxon>
        <taxon>Hexapoda</taxon>
        <taxon>Collembola</taxon>
        <taxon>Entomobryomorpha</taxon>
        <taxon>Entomobryoidea</taxon>
        <taxon>Orchesellidae</taxon>
        <taxon>Orchesellinae</taxon>
        <taxon>Orchesella</taxon>
    </lineage>
</organism>
<dbReference type="InterPro" id="IPR035940">
    <property type="entry name" value="CAP_sf"/>
</dbReference>
<sequence length="201" mass="22675">MTGSAHFNNVQVQTQVMLQDLVYRARLPVKAHTRLPCPPPSSDSSNLLGIRRVVVDEHNEFRGWHRSPYVSGDDEQLHRSAQQHAVHLANSDRFEKSASSRYGENLAAVQGANEADAVKNAVRMWYKGESKYDYKNPNYQREAGAFTQLVWKSSTHVGIGVAYNSKKNWWVVIANYNPPGNVHGQFRENVLPPYKVGIPFG</sequence>
<keyword evidence="3" id="KW-1185">Reference proteome</keyword>
<dbReference type="PANTHER" id="PTHR10334">
    <property type="entry name" value="CYSTEINE-RICH SECRETORY PROTEIN-RELATED"/>
    <property type="match status" value="1"/>
</dbReference>
<evidence type="ECO:0000313" key="2">
    <source>
        <dbReference type="EMBL" id="ODM90822.1"/>
    </source>
</evidence>
<evidence type="ECO:0000313" key="3">
    <source>
        <dbReference type="Proteomes" id="UP000094527"/>
    </source>
</evidence>
<dbReference type="Pfam" id="PF00188">
    <property type="entry name" value="CAP"/>
    <property type="match status" value="1"/>
</dbReference>
<dbReference type="EMBL" id="LJIJ01001780">
    <property type="protein sequence ID" value="ODM90822.1"/>
    <property type="molecule type" value="Genomic_DNA"/>
</dbReference>
<feature type="domain" description="SCP" evidence="1">
    <location>
        <begin position="49"/>
        <end position="184"/>
    </location>
</feature>
<dbReference type="STRING" id="48709.A0A1D2MD35"/>
<protein>
    <submittedName>
        <fullName evidence="2">Cell wall protein PRY3</fullName>
    </submittedName>
</protein>
<dbReference type="OMA" id="HYVVARY"/>
<evidence type="ECO:0000259" key="1">
    <source>
        <dbReference type="SMART" id="SM00198"/>
    </source>
</evidence>
<dbReference type="SMART" id="SM00198">
    <property type="entry name" value="SCP"/>
    <property type="match status" value="1"/>
</dbReference>
<dbReference type="Proteomes" id="UP000094527">
    <property type="component" value="Unassembled WGS sequence"/>
</dbReference>
<dbReference type="CDD" id="cd05382">
    <property type="entry name" value="CAP_GAPR1-like"/>
    <property type="match status" value="1"/>
</dbReference>
<gene>
    <name evidence="2" type="ORF">Ocin01_15860</name>
</gene>